<dbReference type="Gene3D" id="3.40.50.150">
    <property type="entry name" value="Vaccinia Virus protein VP39"/>
    <property type="match status" value="1"/>
</dbReference>
<proteinExistence type="predicted"/>
<keyword evidence="1" id="KW-0808">Transferase</keyword>
<feature type="domain" description="Methyltransferase" evidence="2">
    <location>
        <begin position="57"/>
        <end position="134"/>
    </location>
</feature>
<dbReference type="PATRIC" id="fig|121719.5.peg.5116"/>
<dbReference type="Pfam" id="PF13649">
    <property type="entry name" value="Methyltransf_25"/>
    <property type="match status" value="1"/>
</dbReference>
<dbReference type="CDD" id="cd02440">
    <property type="entry name" value="AdoMet_MTases"/>
    <property type="match status" value="1"/>
</dbReference>
<keyword evidence="4" id="KW-1185">Reference proteome</keyword>
<organism evidence="3 4">
    <name type="scientific">Pannonibacter phragmitetus</name>
    <dbReference type="NCBI Taxonomy" id="121719"/>
    <lineage>
        <taxon>Bacteria</taxon>
        <taxon>Pseudomonadati</taxon>
        <taxon>Pseudomonadota</taxon>
        <taxon>Alphaproteobacteria</taxon>
        <taxon>Hyphomicrobiales</taxon>
        <taxon>Stappiaceae</taxon>
        <taxon>Pannonibacter</taxon>
    </lineage>
</organism>
<dbReference type="InterPro" id="IPR029063">
    <property type="entry name" value="SAM-dependent_MTases_sf"/>
</dbReference>
<dbReference type="STRING" id="121719.APZ00_06030"/>
<protein>
    <recommendedName>
        <fullName evidence="2">Methyltransferase domain-containing protein</fullName>
    </recommendedName>
</protein>
<dbReference type="PANTHER" id="PTHR43861">
    <property type="entry name" value="TRANS-ACONITATE 2-METHYLTRANSFERASE-RELATED"/>
    <property type="match status" value="1"/>
</dbReference>
<dbReference type="Proteomes" id="UP000064921">
    <property type="component" value="Chromosome"/>
</dbReference>
<sequence length="253" mass="28992">MSRIQYVVYNRGERMLPGITHSMAEIVRHYSSYKFFHDAIVSDLERAGELGKRPVSILDLGFGTGHGCQMLAQIPNSRVVGIDNSYACRRYARRYYNSRNIDYVIADIPDYLRKMKPFDYVVSRGVIEHVPDGIEETINARWTSRLMFDVPYDEPGGINEHHLVSNVTAESFRDYSNVEIFYEEVGGEIYTGDPRPEKPNMIMCVSSRETLPPLSSVLQLPVPPWSTSLSMAEMAPQVTWWHKFIDKIHVPAK</sequence>
<dbReference type="KEGG" id="pphr:APZ00_06030"/>
<evidence type="ECO:0000256" key="1">
    <source>
        <dbReference type="ARBA" id="ARBA00022679"/>
    </source>
</evidence>
<dbReference type="AlphaFoldDB" id="A0A0L0IYR3"/>
<dbReference type="PANTHER" id="PTHR43861:SF3">
    <property type="entry name" value="PUTATIVE (AFU_ORTHOLOGUE AFUA_2G14390)-RELATED"/>
    <property type="match status" value="1"/>
</dbReference>
<dbReference type="GO" id="GO:0016740">
    <property type="term" value="F:transferase activity"/>
    <property type="evidence" value="ECO:0007669"/>
    <property type="project" value="UniProtKB-KW"/>
</dbReference>
<evidence type="ECO:0000313" key="4">
    <source>
        <dbReference type="Proteomes" id="UP000064921"/>
    </source>
</evidence>
<name>A0A0L0IYR3_9HYPH</name>
<dbReference type="EMBL" id="CP013068">
    <property type="protein sequence ID" value="ALV26691.1"/>
    <property type="molecule type" value="Genomic_DNA"/>
</dbReference>
<gene>
    <name evidence="3" type="ORF">APZ00_06030</name>
</gene>
<dbReference type="SUPFAM" id="SSF53335">
    <property type="entry name" value="S-adenosyl-L-methionine-dependent methyltransferases"/>
    <property type="match status" value="1"/>
</dbReference>
<evidence type="ECO:0000259" key="2">
    <source>
        <dbReference type="Pfam" id="PF13649"/>
    </source>
</evidence>
<reference evidence="3 4" key="1">
    <citation type="submission" date="2015-10" db="EMBL/GenBank/DDBJ databases">
        <title>The world's first case of liver abscess caused by Pannonibacter phragmitetus.</title>
        <authorList>
            <person name="Ming D."/>
            <person name="Wang M."/>
            <person name="Zhou Y."/>
            <person name="Jiang T."/>
            <person name="Hu S."/>
        </authorList>
    </citation>
    <scope>NUCLEOTIDE SEQUENCE [LARGE SCALE GENOMIC DNA]</scope>
    <source>
        <strain evidence="3 4">31801</strain>
    </source>
</reference>
<dbReference type="InterPro" id="IPR041698">
    <property type="entry name" value="Methyltransf_25"/>
</dbReference>
<evidence type="ECO:0000313" key="3">
    <source>
        <dbReference type="EMBL" id="ALV26691.1"/>
    </source>
</evidence>
<accession>A0A0L0IYR3</accession>